<organism evidence="1 2">
    <name type="scientific">Plakobranchus ocellatus</name>
    <dbReference type="NCBI Taxonomy" id="259542"/>
    <lineage>
        <taxon>Eukaryota</taxon>
        <taxon>Metazoa</taxon>
        <taxon>Spiralia</taxon>
        <taxon>Lophotrochozoa</taxon>
        <taxon>Mollusca</taxon>
        <taxon>Gastropoda</taxon>
        <taxon>Heterobranchia</taxon>
        <taxon>Euthyneura</taxon>
        <taxon>Panpulmonata</taxon>
        <taxon>Sacoglossa</taxon>
        <taxon>Placobranchoidea</taxon>
        <taxon>Plakobranchidae</taxon>
        <taxon>Plakobranchus</taxon>
    </lineage>
</organism>
<sequence length="96" mass="10909">MIENGRLKKLLSMSQQIQKIAPTWSTRQQVSFDAIAVNTCSRCLRNPVEVCEPVEVCQQVEMFQPAEVCQTVAVRQHATAMWDQMNIPHSVNSTVY</sequence>
<gene>
    <name evidence="1" type="ORF">PoB_000057300</name>
</gene>
<reference evidence="1 2" key="1">
    <citation type="journal article" date="2021" name="Elife">
        <title>Chloroplast acquisition without the gene transfer in kleptoplastic sea slugs, Plakobranchus ocellatus.</title>
        <authorList>
            <person name="Maeda T."/>
            <person name="Takahashi S."/>
            <person name="Yoshida T."/>
            <person name="Shimamura S."/>
            <person name="Takaki Y."/>
            <person name="Nagai Y."/>
            <person name="Toyoda A."/>
            <person name="Suzuki Y."/>
            <person name="Arimoto A."/>
            <person name="Ishii H."/>
            <person name="Satoh N."/>
            <person name="Nishiyama T."/>
            <person name="Hasebe M."/>
            <person name="Maruyama T."/>
            <person name="Minagawa J."/>
            <person name="Obokata J."/>
            <person name="Shigenobu S."/>
        </authorList>
    </citation>
    <scope>NUCLEOTIDE SEQUENCE [LARGE SCALE GENOMIC DNA]</scope>
</reference>
<dbReference type="Proteomes" id="UP000735302">
    <property type="component" value="Unassembled WGS sequence"/>
</dbReference>
<evidence type="ECO:0000313" key="2">
    <source>
        <dbReference type="Proteomes" id="UP000735302"/>
    </source>
</evidence>
<comment type="caution">
    <text evidence="1">The sequence shown here is derived from an EMBL/GenBank/DDBJ whole genome shotgun (WGS) entry which is preliminary data.</text>
</comment>
<dbReference type="AlphaFoldDB" id="A0AAV3XUX2"/>
<protein>
    <submittedName>
        <fullName evidence="1">Uncharacterized protein</fullName>
    </submittedName>
</protein>
<name>A0AAV3XUX2_9GAST</name>
<keyword evidence="2" id="KW-1185">Reference proteome</keyword>
<accession>A0AAV3XUX2</accession>
<proteinExistence type="predicted"/>
<dbReference type="EMBL" id="BLXT01000055">
    <property type="protein sequence ID" value="GFN74067.1"/>
    <property type="molecule type" value="Genomic_DNA"/>
</dbReference>
<evidence type="ECO:0000313" key="1">
    <source>
        <dbReference type="EMBL" id="GFN74067.1"/>
    </source>
</evidence>